<name>W0V3N9_9BURK</name>
<dbReference type="AlphaFoldDB" id="W0V3N9"/>
<reference evidence="1 2" key="1">
    <citation type="journal article" date="2015" name="Genome Announc.">
        <title>Genome Sequence of Mushroom Soft-Rot Pathogen Janthinobacterium agaricidamnosum.</title>
        <authorList>
            <person name="Graupner K."/>
            <person name="Lackner G."/>
            <person name="Hertweck C."/>
        </authorList>
    </citation>
    <scope>NUCLEOTIDE SEQUENCE [LARGE SCALE GENOMIC DNA]</scope>
    <source>
        <strain evidence="2">NBRC 102515 / DSM 9628</strain>
    </source>
</reference>
<dbReference type="HOGENOM" id="CLU_3044235_0_0_4"/>
<organism evidence="1 2">
    <name type="scientific">Janthinobacterium agaricidamnosum NBRC 102515 = DSM 9628</name>
    <dbReference type="NCBI Taxonomy" id="1349767"/>
    <lineage>
        <taxon>Bacteria</taxon>
        <taxon>Pseudomonadati</taxon>
        <taxon>Pseudomonadota</taxon>
        <taxon>Betaproteobacteria</taxon>
        <taxon>Burkholderiales</taxon>
        <taxon>Oxalobacteraceae</taxon>
        <taxon>Janthinobacterium</taxon>
    </lineage>
</organism>
<dbReference type="KEGG" id="jag:GJA_1295"/>
<proteinExistence type="predicted"/>
<dbReference type="Proteomes" id="UP000027604">
    <property type="component" value="Chromosome I"/>
</dbReference>
<gene>
    <name evidence="1" type="ORF">GJA_1295</name>
</gene>
<evidence type="ECO:0000313" key="1">
    <source>
        <dbReference type="EMBL" id="CDG81948.1"/>
    </source>
</evidence>
<evidence type="ECO:0000313" key="2">
    <source>
        <dbReference type="Proteomes" id="UP000027604"/>
    </source>
</evidence>
<dbReference type="STRING" id="1349767.GJA_1295"/>
<dbReference type="EMBL" id="HG322949">
    <property type="protein sequence ID" value="CDG81948.1"/>
    <property type="molecule type" value="Genomic_DNA"/>
</dbReference>
<protein>
    <submittedName>
        <fullName evidence="1">Uncharacterized protein</fullName>
    </submittedName>
</protein>
<keyword evidence="2" id="KW-1185">Reference proteome</keyword>
<sequence length="54" mass="6029">MAFLKRQLSITSFSHILPGIPSNSRCAARSPAGRFDGFSAPLSSIRRWVRLVIR</sequence>
<accession>W0V3N9</accession>